<accession>A0ABW7MWJ7</accession>
<organism evidence="1 2">
    <name type="scientific">Gaetbulibacter aestuarii</name>
    <dbReference type="NCBI Taxonomy" id="1502358"/>
    <lineage>
        <taxon>Bacteria</taxon>
        <taxon>Pseudomonadati</taxon>
        <taxon>Bacteroidota</taxon>
        <taxon>Flavobacteriia</taxon>
        <taxon>Flavobacteriales</taxon>
        <taxon>Flavobacteriaceae</taxon>
        <taxon>Gaetbulibacter</taxon>
    </lineage>
</organism>
<comment type="caution">
    <text evidence="1">The sequence shown here is derived from an EMBL/GenBank/DDBJ whole genome shotgun (WGS) entry which is preliminary data.</text>
</comment>
<dbReference type="EMBL" id="JBAWKB010000001">
    <property type="protein sequence ID" value="MFH6770940.1"/>
    <property type="molecule type" value="Genomic_DNA"/>
</dbReference>
<evidence type="ECO:0000313" key="2">
    <source>
        <dbReference type="Proteomes" id="UP001610100"/>
    </source>
</evidence>
<dbReference type="InterPro" id="IPR019850">
    <property type="entry name" value="GldD-like"/>
</dbReference>
<dbReference type="Pfam" id="PF25593">
    <property type="entry name" value="GldD_lipo"/>
    <property type="match status" value="1"/>
</dbReference>
<gene>
    <name evidence="1" type="primary">gldD</name>
    <name evidence="1" type="ORF">V8G58_03255</name>
</gene>
<dbReference type="NCBIfam" id="TIGR03512">
    <property type="entry name" value="GldD_lipo"/>
    <property type="match status" value="1"/>
</dbReference>
<protein>
    <submittedName>
        <fullName evidence="1">Gliding motility lipoprotein GldD</fullName>
    </submittedName>
</protein>
<sequence>MKKNSLLIILLGLFLVACHNDYIPKPKAYLRLDYPEPKYQTTNNNLPFTFEKNTISKPLVIQKLNAPTESYGINLNYPSLKGTVFLTYKAIDQNEKNLKDFLHDAQKFTLEHTKMADEIPAYPYENPVHHVYGILSVVKGNVASPAQFYVTDSTEHFLTGSLYFESRPNYDSILPAAAYIQKDMRHLMETLKWK</sequence>
<keyword evidence="2" id="KW-1185">Reference proteome</keyword>
<name>A0ABW7MWJ7_9FLAO</name>
<dbReference type="Proteomes" id="UP001610100">
    <property type="component" value="Unassembled WGS sequence"/>
</dbReference>
<evidence type="ECO:0000313" key="1">
    <source>
        <dbReference type="EMBL" id="MFH6770940.1"/>
    </source>
</evidence>
<dbReference type="PROSITE" id="PS51257">
    <property type="entry name" value="PROKAR_LIPOPROTEIN"/>
    <property type="match status" value="1"/>
</dbReference>
<dbReference type="RefSeq" id="WP_344739674.1">
    <property type="nucleotide sequence ID" value="NZ_BAABAY010000001.1"/>
</dbReference>
<proteinExistence type="predicted"/>
<reference evidence="1 2" key="1">
    <citation type="submission" date="2024-02" db="EMBL/GenBank/DDBJ databases">
        <title>A Gaetbulibacter species isolated from tidal flats and genomic insights of their niches.</title>
        <authorList>
            <person name="Ye Y."/>
        </authorList>
    </citation>
    <scope>NUCLEOTIDE SEQUENCE [LARGE SCALE GENOMIC DNA]</scope>
    <source>
        <strain evidence="1 2">KYW382</strain>
    </source>
</reference>
<keyword evidence="1" id="KW-0449">Lipoprotein</keyword>